<organism evidence="7 8">
    <name type="scientific">Vitreoscilla stercoraria</name>
    <dbReference type="NCBI Taxonomy" id="61"/>
    <lineage>
        <taxon>Bacteria</taxon>
        <taxon>Pseudomonadati</taxon>
        <taxon>Pseudomonadota</taxon>
        <taxon>Betaproteobacteria</taxon>
        <taxon>Neisseriales</taxon>
        <taxon>Neisseriaceae</taxon>
        <taxon>Vitreoscilla</taxon>
    </lineage>
</organism>
<dbReference type="PANTHER" id="PTHR33217:SF9">
    <property type="entry name" value="MUTATOR FAMILY TRANSPOSASE"/>
    <property type="match status" value="1"/>
</dbReference>
<comment type="similarity">
    <text evidence="2 6">Belongs to the transposase mutator family.</text>
</comment>
<evidence type="ECO:0000256" key="1">
    <source>
        <dbReference type="ARBA" id="ARBA00002190"/>
    </source>
</evidence>
<evidence type="ECO:0000256" key="4">
    <source>
        <dbReference type="ARBA" id="ARBA00023125"/>
    </source>
</evidence>
<evidence type="ECO:0000313" key="7">
    <source>
        <dbReference type="EMBL" id="UOO91393.1"/>
    </source>
</evidence>
<keyword evidence="8" id="KW-1185">Reference proteome</keyword>
<sequence>MTDFNPNAFVQPQQTFNDPLTDLLRQGARELIAKAVETELQILLEQHSPKKLPDGRQALVRNGYLPERTVQTGIGDVQVKVPKVRDRSGDGVCFNSQLLPPYLKRTKSIEELLPWLYLKGISTGDHQQALAALLGEQAKGLSANTISRLKQHWTDEHRQWSQRDLKGKRYVYWWADGIYSNVRLDDRLCLLVIIGVTDQGHKELVAVEDGYRESEVSWSEVLTGLRLKGLETSPKLAIGDGALGFWNAMAKQYPSCKHQRCWVHKTANVLAAVPKSVQGKLREALKEIWMAETKESAEQAFKQTVARFGDKYPKAINKLVKDEEELLAFYDFPDVHWTHIRTTNPIESTFATVRLRSKRAKNCGSRETTLAMVYKLLETAQKRWRRIQGFNLLTLVVNNVIFKDGKQEDEQSTLSVFNLFRAVPN</sequence>
<evidence type="ECO:0000256" key="3">
    <source>
        <dbReference type="ARBA" id="ARBA00022578"/>
    </source>
</evidence>
<evidence type="ECO:0000256" key="2">
    <source>
        <dbReference type="ARBA" id="ARBA00010961"/>
    </source>
</evidence>
<dbReference type="Proteomes" id="UP000832034">
    <property type="component" value="Chromosome"/>
</dbReference>
<dbReference type="EMBL" id="CP091512">
    <property type="protein sequence ID" value="UOO91393.1"/>
    <property type="molecule type" value="Genomic_DNA"/>
</dbReference>
<accession>A0ABY4E7S8</accession>
<evidence type="ECO:0000256" key="6">
    <source>
        <dbReference type="RuleBase" id="RU365089"/>
    </source>
</evidence>
<protein>
    <recommendedName>
        <fullName evidence="6">Mutator family transposase</fullName>
    </recommendedName>
</protein>
<keyword evidence="6" id="KW-0814">Transposable element</keyword>
<reference evidence="7" key="2">
    <citation type="journal article" date="2022" name="Res Sq">
        <title>Evolution of multicellular longitudinally dividing oral cavity symbionts (Neisseriaceae).</title>
        <authorList>
            <person name="Nyongesa S."/>
            <person name="Weber P."/>
            <person name="Bernet E."/>
            <person name="Pullido F."/>
            <person name="Nieckarz M."/>
            <person name="Delaby M."/>
            <person name="Nieves C."/>
            <person name="Viehboeck T."/>
            <person name="Krause N."/>
            <person name="Rivera-Millot A."/>
            <person name="Nakamura A."/>
            <person name="Vischer N."/>
            <person name="VanNieuwenhze M."/>
            <person name="Brun Y."/>
            <person name="Cava F."/>
            <person name="Bulgheresi S."/>
            <person name="Veyrier F."/>
        </authorList>
    </citation>
    <scope>NUCLEOTIDE SEQUENCE</scope>
    <source>
        <strain evidence="7">SAG 1488-6</strain>
    </source>
</reference>
<proteinExistence type="inferred from homology"/>
<dbReference type="InterPro" id="IPR001207">
    <property type="entry name" value="Transposase_mutator"/>
</dbReference>
<dbReference type="RefSeq" id="WP_244802712.1">
    <property type="nucleotide sequence ID" value="NZ_CP091512.1"/>
</dbReference>
<keyword evidence="5 6" id="KW-0233">DNA recombination</keyword>
<dbReference type="PANTHER" id="PTHR33217">
    <property type="entry name" value="TRANSPOSASE FOR INSERTION SEQUENCE ELEMENT IS1081"/>
    <property type="match status" value="1"/>
</dbReference>
<evidence type="ECO:0000313" key="8">
    <source>
        <dbReference type="Proteomes" id="UP000832034"/>
    </source>
</evidence>
<keyword evidence="4 6" id="KW-0238">DNA-binding</keyword>
<dbReference type="NCBIfam" id="NF033543">
    <property type="entry name" value="transpos_IS256"/>
    <property type="match status" value="1"/>
</dbReference>
<keyword evidence="3 6" id="KW-0815">Transposition</keyword>
<comment type="function">
    <text evidence="1 6">Required for the transposition of the insertion element.</text>
</comment>
<reference evidence="7" key="1">
    <citation type="submission" date="2021-12" db="EMBL/GenBank/DDBJ databases">
        <authorList>
            <person name="Veyrier F.J."/>
        </authorList>
    </citation>
    <scope>NUCLEOTIDE SEQUENCE</scope>
    <source>
        <strain evidence="7">SAG 1488-6</strain>
    </source>
</reference>
<evidence type="ECO:0000256" key="5">
    <source>
        <dbReference type="ARBA" id="ARBA00023172"/>
    </source>
</evidence>
<dbReference type="Pfam" id="PF00872">
    <property type="entry name" value="Transposase_mut"/>
    <property type="match status" value="1"/>
</dbReference>
<name>A0ABY4E7S8_VITST</name>
<gene>
    <name evidence="7" type="ORF">LVJ81_06865</name>
</gene>